<dbReference type="Pfam" id="PF21738">
    <property type="entry name" value="DJR-like_dom"/>
    <property type="match status" value="1"/>
</dbReference>
<dbReference type="PANTHER" id="PTHR36159">
    <property type="entry name" value="PROTEIN CBG23766"/>
    <property type="match status" value="1"/>
</dbReference>
<dbReference type="PANTHER" id="PTHR36159:SF1">
    <property type="entry name" value="RETROVIRUS-RELATED POL POLYPROTEIN FROM TRANSPOSON 412-LIKE PROTEIN"/>
    <property type="match status" value="1"/>
</dbReference>
<protein>
    <recommendedName>
        <fullName evidence="1">Double jelly roll-like domain-containing protein</fullName>
    </recommendedName>
</protein>
<proteinExistence type="predicted"/>
<dbReference type="Proteomes" id="UP001159042">
    <property type="component" value="Unassembled WGS sequence"/>
</dbReference>
<dbReference type="EMBL" id="JANEYG010000066">
    <property type="protein sequence ID" value="KAJ8914654.1"/>
    <property type="molecule type" value="Genomic_DNA"/>
</dbReference>
<name>A0AAV8VKP0_9CUCU</name>
<sequence length="610" mass="70394">MANLLPLHENYPYTRSFRNNDVIEIVINQSTLFDATYDSQLLVSGKIIKTGDGDVSFVNNAAAFMFSSVKYVLGGGSKEMELVQDTGIVSTVRGYLCYMPEDSNHLGISGWNFPNSPKLNPDGTFSFLIPLKHFFNIFNDYRTVICGTQTFTFTRANNDANCFVVKEKTPTGNTTVKMDIENVELKIKRIYPESGIKEILLEGVAANNSIIIPYRQWDVQVKSLAAGAISDAWAVKTTSHIESPRYVILCFQVEKFDNLKKDPTYFDHINITNIKLSLNAESFPTERMRLNFGNNDYNEAHFRYTEFQSSYLNCSEKRPLLDYNVFKERTLFVIDCSRRDENERPSTVDVRLEIEAAQGFPENTKAYCIIIHDCIMECKSWLYIQGFVLSSNGAEKGFYPKEISIYDGKQRNHYLFKPPRDYNTLSVEDKHQVRFTEYNIHGLRYSSGYIDYARLHDILYDNLHHANIIYVRGVQKADFLQKVIYEEFCDSNNGSSSSRPIIVIVEKFDVNIMSQLPKYIEIHRGSVPEDENWSSGSSSSSRSSHTLVLKTEIDNHIKKLQRLKEDIDIFERKLEMFTEFQKLMLWDEKVFKNLDRFKNISPPTSKRTNL</sequence>
<accession>A0AAV8VKP0</accession>
<gene>
    <name evidence="2" type="ORF">NQ315_017351</name>
</gene>
<organism evidence="2 3">
    <name type="scientific">Exocentrus adspersus</name>
    <dbReference type="NCBI Taxonomy" id="1586481"/>
    <lineage>
        <taxon>Eukaryota</taxon>
        <taxon>Metazoa</taxon>
        <taxon>Ecdysozoa</taxon>
        <taxon>Arthropoda</taxon>
        <taxon>Hexapoda</taxon>
        <taxon>Insecta</taxon>
        <taxon>Pterygota</taxon>
        <taxon>Neoptera</taxon>
        <taxon>Endopterygota</taxon>
        <taxon>Coleoptera</taxon>
        <taxon>Polyphaga</taxon>
        <taxon>Cucujiformia</taxon>
        <taxon>Chrysomeloidea</taxon>
        <taxon>Cerambycidae</taxon>
        <taxon>Lamiinae</taxon>
        <taxon>Acanthocinini</taxon>
        <taxon>Exocentrus</taxon>
    </lineage>
</organism>
<evidence type="ECO:0000313" key="2">
    <source>
        <dbReference type="EMBL" id="KAJ8914654.1"/>
    </source>
</evidence>
<reference evidence="2 3" key="1">
    <citation type="journal article" date="2023" name="Insect Mol. Biol.">
        <title>Genome sequencing provides insights into the evolution of gene families encoding plant cell wall-degrading enzymes in longhorned beetles.</title>
        <authorList>
            <person name="Shin N.R."/>
            <person name="Okamura Y."/>
            <person name="Kirsch R."/>
            <person name="Pauchet Y."/>
        </authorList>
    </citation>
    <scope>NUCLEOTIDE SEQUENCE [LARGE SCALE GENOMIC DNA]</scope>
    <source>
        <strain evidence="2">EAD_L_NR</strain>
    </source>
</reference>
<keyword evidence="3" id="KW-1185">Reference proteome</keyword>
<feature type="domain" description="Double jelly roll-like" evidence="1">
    <location>
        <begin position="57"/>
        <end position="375"/>
    </location>
</feature>
<evidence type="ECO:0000313" key="3">
    <source>
        <dbReference type="Proteomes" id="UP001159042"/>
    </source>
</evidence>
<comment type="caution">
    <text evidence="2">The sequence shown here is derived from an EMBL/GenBank/DDBJ whole genome shotgun (WGS) entry which is preliminary data.</text>
</comment>
<dbReference type="AlphaFoldDB" id="A0AAV8VKP0"/>
<evidence type="ECO:0000259" key="1">
    <source>
        <dbReference type="Pfam" id="PF21738"/>
    </source>
</evidence>
<dbReference type="InterPro" id="IPR049512">
    <property type="entry name" value="DJR-like_dom"/>
</dbReference>